<feature type="region of interest" description="Disordered" evidence="1">
    <location>
        <begin position="444"/>
        <end position="463"/>
    </location>
</feature>
<feature type="compositionally biased region" description="Basic and acidic residues" evidence="1">
    <location>
        <begin position="123"/>
        <end position="134"/>
    </location>
</feature>
<feature type="domain" description="Type VII secretion system protein EssD-like" evidence="2">
    <location>
        <begin position="499"/>
        <end position="580"/>
    </location>
</feature>
<protein>
    <submittedName>
        <fullName evidence="3">DNA/RNA non-specific endonuclease</fullName>
    </submittedName>
</protein>
<evidence type="ECO:0000313" key="4">
    <source>
        <dbReference type="Proteomes" id="UP000683310"/>
    </source>
</evidence>
<name>A0ABX8CRC9_9NOCA</name>
<reference evidence="3 4" key="1">
    <citation type="submission" date="2021-04" db="EMBL/GenBank/DDBJ databases">
        <title>Nocardia tengchongensis.</title>
        <authorList>
            <person name="Zhuang k."/>
            <person name="Ran Y."/>
            <person name="Li W."/>
        </authorList>
    </citation>
    <scope>NUCLEOTIDE SEQUENCE [LARGE SCALE GENOMIC DNA]</scope>
    <source>
        <strain evidence="3 4">CFH S0057</strain>
    </source>
</reference>
<sequence length="603" mass="67146">MERPSTLTPHLASRFEEMRAAAGEIAKAHYEPGRAAELPALREKFVQTLDRVGLMDPHESATPWRLLKEYDPALARYFEQHHETLLPTATEPSAHPTESERHPTESNHRQNEPDSQQDSPHGVPDHTPVEDPLSHFAEKTPAGLSLHDEPELRELARQVPEDPRFFTIDAHLTEHGTVLLDGREYTMEELAARLNSLGYDGRPIRLVGCDAASTDAAARLAKATGKPVLAPTKPAWTDHDGRVYSSTAEITPEGTRRPRIPPDGDWELVRPDGTKTKVSDDGFVPGTRDEDKHGFDPDDARDRSAFVNDSNPRHPYEDLVGDKPVKHVAADDPLAPKRRKPFGRDPRTGAPLPLDPSTAYRVTDSAGRDRGLFITGPDGHVAEVVTDSGRKQTRNPALRRMEGEGFNPDLRRPFPDAVYTVDNRFIYSTDTQGRVVQAEGRMELAPSDAGRRGPDQTPIGHHGEKQYAGINKQTIEDFKELFDREPSITEAILFETVRFNGGHLFGTEFGGPGEAINMVPMLESLNQDPGNTTPLENWRKLEGHWEHLLAQDPPPKLNVKISLDYDPHNPEMTAPMYIDVEFAVGGTFVDALTFKNIPPKQDR</sequence>
<dbReference type="Proteomes" id="UP000683310">
    <property type="component" value="Chromosome"/>
</dbReference>
<accession>A0ABX8CRC9</accession>
<keyword evidence="3" id="KW-0255">Endonuclease</keyword>
<feature type="compositionally biased region" description="Basic and acidic residues" evidence="1">
    <location>
        <begin position="311"/>
        <end position="330"/>
    </location>
</feature>
<keyword evidence="3" id="KW-0540">Nuclease</keyword>
<feature type="compositionally biased region" description="Basic and acidic residues" evidence="1">
    <location>
        <begin position="254"/>
        <end position="280"/>
    </location>
</feature>
<dbReference type="EMBL" id="CP074371">
    <property type="protein sequence ID" value="QVI21901.1"/>
    <property type="molecule type" value="Genomic_DNA"/>
</dbReference>
<keyword evidence="3" id="KW-0378">Hydrolase</keyword>
<feature type="region of interest" description="Disordered" evidence="1">
    <location>
        <begin position="387"/>
        <end position="409"/>
    </location>
</feature>
<feature type="region of interest" description="Disordered" evidence="1">
    <location>
        <begin position="246"/>
        <end position="364"/>
    </location>
</feature>
<feature type="region of interest" description="Disordered" evidence="1">
    <location>
        <begin position="89"/>
        <end position="134"/>
    </location>
</feature>
<evidence type="ECO:0000259" key="2">
    <source>
        <dbReference type="Pfam" id="PF13930"/>
    </source>
</evidence>
<feature type="compositionally biased region" description="Basic and acidic residues" evidence="1">
    <location>
        <begin position="97"/>
        <end position="112"/>
    </location>
</feature>
<feature type="compositionally biased region" description="Basic and acidic residues" evidence="1">
    <location>
        <begin position="287"/>
        <end position="304"/>
    </location>
</feature>
<organism evidence="3 4">
    <name type="scientific">Nocardia tengchongensis</name>
    <dbReference type="NCBI Taxonomy" id="2055889"/>
    <lineage>
        <taxon>Bacteria</taxon>
        <taxon>Bacillati</taxon>
        <taxon>Actinomycetota</taxon>
        <taxon>Actinomycetes</taxon>
        <taxon>Mycobacteriales</taxon>
        <taxon>Nocardiaceae</taxon>
        <taxon>Nocardia</taxon>
    </lineage>
</organism>
<evidence type="ECO:0000313" key="3">
    <source>
        <dbReference type="EMBL" id="QVI21901.1"/>
    </source>
</evidence>
<feature type="compositionally biased region" description="Basic and acidic residues" evidence="1">
    <location>
        <begin position="399"/>
        <end position="409"/>
    </location>
</feature>
<proteinExistence type="predicted"/>
<dbReference type="Pfam" id="PF13930">
    <property type="entry name" value="Endonuclea_NS_2"/>
    <property type="match status" value="1"/>
</dbReference>
<dbReference type="InterPro" id="IPR044927">
    <property type="entry name" value="Endonuclea_NS_2"/>
</dbReference>
<keyword evidence="4" id="KW-1185">Reference proteome</keyword>
<evidence type="ECO:0000256" key="1">
    <source>
        <dbReference type="SAM" id="MobiDB-lite"/>
    </source>
</evidence>
<dbReference type="GO" id="GO:0004519">
    <property type="term" value="F:endonuclease activity"/>
    <property type="evidence" value="ECO:0007669"/>
    <property type="project" value="UniProtKB-KW"/>
</dbReference>
<gene>
    <name evidence="3" type="ORF">KHQ06_01690</name>
</gene>